<keyword evidence="4" id="KW-1185">Reference proteome</keyword>
<dbReference type="GO" id="GO:0003677">
    <property type="term" value="F:DNA binding"/>
    <property type="evidence" value="ECO:0007669"/>
    <property type="project" value="InterPro"/>
</dbReference>
<keyword evidence="1" id="KW-0539">Nucleus</keyword>
<dbReference type="InterPro" id="IPR004210">
    <property type="entry name" value="BESS_motif"/>
</dbReference>
<sequence length="143" mass="16107">MDEIDSRLLQIEEEKLRCFQENTNDPDAQLLMSLLPFLKDIPKHRTLLVRVKLQQVLIDKKAAISSAVQFDNSDSSQYNVDFSVPQNHSIELQQSISILPQQLSDAIQKLPREVTREFADCESVDCRGGEVRGAGAGVITRLL</sequence>
<dbReference type="Pfam" id="PF02944">
    <property type="entry name" value="BESS"/>
    <property type="match status" value="1"/>
</dbReference>
<dbReference type="PROSITE" id="PS51031">
    <property type="entry name" value="BESS"/>
    <property type="match status" value="1"/>
</dbReference>
<name>A0A9N9RA70_9NEOP</name>
<reference evidence="3" key="1">
    <citation type="submission" date="2021-12" db="EMBL/GenBank/DDBJ databases">
        <authorList>
            <person name="King R."/>
        </authorList>
    </citation>
    <scope>NUCLEOTIDE SEQUENCE</scope>
</reference>
<dbReference type="EMBL" id="OU893336">
    <property type="protein sequence ID" value="CAG9792673.1"/>
    <property type="molecule type" value="Genomic_DNA"/>
</dbReference>
<feature type="domain" description="BESS" evidence="2">
    <location>
        <begin position="24"/>
        <end position="63"/>
    </location>
</feature>
<dbReference type="OrthoDB" id="6487365at2759"/>
<dbReference type="AlphaFoldDB" id="A0A9N9RA70"/>
<dbReference type="Proteomes" id="UP001153714">
    <property type="component" value="Chromosome 5"/>
</dbReference>
<evidence type="ECO:0000256" key="1">
    <source>
        <dbReference type="PROSITE-ProRule" id="PRU00371"/>
    </source>
</evidence>
<reference evidence="3" key="2">
    <citation type="submission" date="2022-10" db="EMBL/GenBank/DDBJ databases">
        <authorList>
            <consortium name="ENA_rothamsted_submissions"/>
            <consortium name="culmorum"/>
            <person name="King R."/>
        </authorList>
    </citation>
    <scope>NUCLEOTIDE SEQUENCE</scope>
</reference>
<accession>A0A9N9RA70</accession>
<proteinExistence type="predicted"/>
<evidence type="ECO:0000313" key="3">
    <source>
        <dbReference type="EMBL" id="CAG9792673.1"/>
    </source>
</evidence>
<organism evidence="3 4">
    <name type="scientific">Diatraea saccharalis</name>
    <name type="common">sugarcane borer</name>
    <dbReference type="NCBI Taxonomy" id="40085"/>
    <lineage>
        <taxon>Eukaryota</taxon>
        <taxon>Metazoa</taxon>
        <taxon>Ecdysozoa</taxon>
        <taxon>Arthropoda</taxon>
        <taxon>Hexapoda</taxon>
        <taxon>Insecta</taxon>
        <taxon>Pterygota</taxon>
        <taxon>Neoptera</taxon>
        <taxon>Endopterygota</taxon>
        <taxon>Lepidoptera</taxon>
        <taxon>Glossata</taxon>
        <taxon>Ditrysia</taxon>
        <taxon>Pyraloidea</taxon>
        <taxon>Crambidae</taxon>
        <taxon>Crambinae</taxon>
        <taxon>Diatraea</taxon>
    </lineage>
</organism>
<evidence type="ECO:0000259" key="2">
    <source>
        <dbReference type="PROSITE" id="PS51031"/>
    </source>
</evidence>
<gene>
    <name evidence="3" type="ORF">DIATSA_LOCUS10183</name>
</gene>
<dbReference type="GO" id="GO:0005634">
    <property type="term" value="C:nucleus"/>
    <property type="evidence" value="ECO:0007669"/>
    <property type="project" value="UniProtKB-SubCell"/>
</dbReference>
<evidence type="ECO:0000313" key="4">
    <source>
        <dbReference type="Proteomes" id="UP001153714"/>
    </source>
</evidence>
<protein>
    <recommendedName>
        <fullName evidence="2">BESS domain-containing protein</fullName>
    </recommendedName>
</protein>
<comment type="subcellular location">
    <subcellularLocation>
        <location evidence="1">Nucleus</location>
    </subcellularLocation>
</comment>